<protein>
    <submittedName>
        <fullName evidence="8">Uncharacterized protein</fullName>
    </submittedName>
</protein>
<dbReference type="GO" id="GO:0005524">
    <property type="term" value="F:ATP binding"/>
    <property type="evidence" value="ECO:0007669"/>
    <property type="project" value="UniProtKB-UniRule"/>
</dbReference>
<dbReference type="PROSITE" id="PS50006">
    <property type="entry name" value="FHA_DOMAIN"/>
    <property type="match status" value="1"/>
</dbReference>
<dbReference type="SUPFAM" id="SSF49879">
    <property type="entry name" value="SMAD/FHA domain"/>
    <property type="match status" value="1"/>
</dbReference>
<reference evidence="8 9" key="1">
    <citation type="journal article" date="2014" name="Genome Announc.">
        <title>Draft genome sequence of the pathogenic fungus Scedosporium apiospermum.</title>
        <authorList>
            <person name="Vandeputte P."/>
            <person name="Ghamrawi S."/>
            <person name="Rechenmann M."/>
            <person name="Iltis A."/>
            <person name="Giraud S."/>
            <person name="Fleury M."/>
            <person name="Thornton C."/>
            <person name="Delhaes L."/>
            <person name="Meyer W."/>
            <person name="Papon N."/>
            <person name="Bouchara J.P."/>
        </authorList>
    </citation>
    <scope>NUCLEOTIDE SEQUENCE [LARGE SCALE GENOMIC DNA]</scope>
    <source>
        <strain evidence="8 9">IHEM 14462</strain>
    </source>
</reference>
<evidence type="ECO:0000256" key="5">
    <source>
        <dbReference type="SAM" id="MobiDB-lite"/>
    </source>
</evidence>
<dbReference type="PROSITE" id="PS00107">
    <property type="entry name" value="PROTEIN_KINASE_ATP"/>
    <property type="match status" value="1"/>
</dbReference>
<dbReference type="KEGG" id="sapo:SAPIO_CDS3360"/>
<keyword evidence="2 4" id="KW-0547">Nucleotide-binding</keyword>
<dbReference type="VEuPathDB" id="FungiDB:SAPIO_CDS3360"/>
<dbReference type="Pfam" id="PF00498">
    <property type="entry name" value="FHA"/>
    <property type="match status" value="1"/>
</dbReference>
<evidence type="ECO:0000313" key="8">
    <source>
        <dbReference type="EMBL" id="KEZ44377.1"/>
    </source>
</evidence>
<feature type="region of interest" description="Disordered" evidence="5">
    <location>
        <begin position="160"/>
        <end position="194"/>
    </location>
</feature>
<dbReference type="Proteomes" id="UP000028545">
    <property type="component" value="Unassembled WGS sequence"/>
</dbReference>
<dbReference type="GeneID" id="27722432"/>
<feature type="domain" description="FHA" evidence="6">
    <location>
        <begin position="188"/>
        <end position="248"/>
    </location>
</feature>
<feature type="compositionally biased region" description="Low complexity" evidence="5">
    <location>
        <begin position="52"/>
        <end position="62"/>
    </location>
</feature>
<dbReference type="InterPro" id="IPR011009">
    <property type="entry name" value="Kinase-like_dom_sf"/>
</dbReference>
<evidence type="ECO:0000313" key="9">
    <source>
        <dbReference type="Proteomes" id="UP000028545"/>
    </source>
</evidence>
<dbReference type="PANTHER" id="PTHR24347">
    <property type="entry name" value="SERINE/THREONINE-PROTEIN KINASE"/>
    <property type="match status" value="1"/>
</dbReference>
<dbReference type="GO" id="GO:0004672">
    <property type="term" value="F:protein kinase activity"/>
    <property type="evidence" value="ECO:0007669"/>
    <property type="project" value="InterPro"/>
</dbReference>
<comment type="similarity">
    <text evidence="1">Belongs to the protein kinase superfamily. CAMK Ser/Thr protein kinase family. CHEK2 subfamily.</text>
</comment>
<dbReference type="InterPro" id="IPR017441">
    <property type="entry name" value="Protein_kinase_ATP_BS"/>
</dbReference>
<dbReference type="InterPro" id="IPR000253">
    <property type="entry name" value="FHA_dom"/>
</dbReference>
<comment type="caution">
    <text evidence="8">The sequence shown here is derived from an EMBL/GenBank/DDBJ whole genome shotgun (WGS) entry which is preliminary data.</text>
</comment>
<evidence type="ECO:0000256" key="3">
    <source>
        <dbReference type="ARBA" id="ARBA00022840"/>
    </source>
</evidence>
<dbReference type="EMBL" id="JOWA01000088">
    <property type="protein sequence ID" value="KEZ44377.1"/>
    <property type="molecule type" value="Genomic_DNA"/>
</dbReference>
<organism evidence="8 9">
    <name type="scientific">Pseudallescheria apiosperma</name>
    <name type="common">Scedosporium apiospermum</name>
    <dbReference type="NCBI Taxonomy" id="563466"/>
    <lineage>
        <taxon>Eukaryota</taxon>
        <taxon>Fungi</taxon>
        <taxon>Dikarya</taxon>
        <taxon>Ascomycota</taxon>
        <taxon>Pezizomycotina</taxon>
        <taxon>Sordariomycetes</taxon>
        <taxon>Hypocreomycetidae</taxon>
        <taxon>Microascales</taxon>
        <taxon>Microascaceae</taxon>
        <taxon>Scedosporium</taxon>
    </lineage>
</organism>
<dbReference type="InterPro" id="IPR008271">
    <property type="entry name" value="Ser/Thr_kinase_AS"/>
</dbReference>
<evidence type="ECO:0000259" key="6">
    <source>
        <dbReference type="PROSITE" id="PS50006"/>
    </source>
</evidence>
<evidence type="ECO:0000256" key="4">
    <source>
        <dbReference type="PROSITE-ProRule" id="PRU10141"/>
    </source>
</evidence>
<feature type="compositionally biased region" description="Polar residues" evidence="5">
    <location>
        <begin position="98"/>
        <end position="115"/>
    </location>
</feature>
<dbReference type="OMA" id="RHCLIFH"/>
<dbReference type="OrthoDB" id="407410at2759"/>
<evidence type="ECO:0000259" key="7">
    <source>
        <dbReference type="PROSITE" id="PS50011"/>
    </source>
</evidence>
<feature type="binding site" evidence="4">
    <location>
        <position position="316"/>
    </location>
    <ligand>
        <name>ATP</name>
        <dbReference type="ChEBI" id="CHEBI:30616"/>
    </ligand>
</feature>
<dbReference type="Pfam" id="PF00069">
    <property type="entry name" value="Pkinase"/>
    <property type="match status" value="1"/>
</dbReference>
<feature type="compositionally biased region" description="Basic and acidic residues" evidence="5">
    <location>
        <begin position="22"/>
        <end position="35"/>
    </location>
</feature>
<dbReference type="CDD" id="cd05117">
    <property type="entry name" value="STKc_CAMK"/>
    <property type="match status" value="1"/>
</dbReference>
<name>A0A084GAL5_PSEDA</name>
<keyword evidence="9" id="KW-1185">Reference proteome</keyword>
<evidence type="ECO:0000256" key="2">
    <source>
        <dbReference type="ARBA" id="ARBA00022741"/>
    </source>
</evidence>
<dbReference type="Gene3D" id="2.60.200.20">
    <property type="match status" value="1"/>
</dbReference>
<dbReference type="FunFam" id="3.30.200.20:FF:000841">
    <property type="entry name" value="Checkpoint kinase 2-like protein"/>
    <property type="match status" value="1"/>
</dbReference>
<gene>
    <name evidence="8" type="ORF">SAPIO_CDS3360</name>
</gene>
<dbReference type="SUPFAM" id="SSF56112">
    <property type="entry name" value="Protein kinase-like (PK-like)"/>
    <property type="match status" value="1"/>
</dbReference>
<dbReference type="Gene3D" id="3.30.200.20">
    <property type="entry name" value="Phosphorylase Kinase, domain 1"/>
    <property type="match status" value="1"/>
</dbReference>
<sequence length="669" mass="75286">MAPNAEKSQLKRPRGSLPENDLDPKRTRRADRLDDSSEDEQGLPQPKRQHKQPQQQQQQPTPVTVAEDSIELRKEETATPPGGRPSQVSHRDAEERYSQTNAYSSPPLQDTQAVSTQQIEAQLALSEEVEDEVKEGVWGYLFPLDTRYGGRCLVMKKTRNCASPSEQKDHRKGKSPMPKDSKRSSGGYLIGRHPECGETLTSRKDIVIDDPIVSNRHCLFFTEHKGPDTVVVLEDLSSNGTFVNEAIVGRNRRRELQEHDEIAVLDKARFIFRYPKTRQASAFSQQYTLQEKLGKGHFAEVYLCTEKSTGHRYAVKVFTKRPGQEDKTTTEGLQQEIAVLMGVNHPNVLCLKDTFNEKKAVYLVLELAPEGELFNFIVAKQKLTENETRKLFIQLFNGVKYLHDRNIVHRDIKPENILMVDKDLHVKLADFGLAKIIGEESFTTTLCGTPSYVAPEILAEAKHRKYTKAVDIWSLGVVLYICLCGFPPFSDELYSKDFPFTLRQQIRSGRFDYPSPYWDSVGDPALDLIDSMLVVDPERRFTIDQCLSHPWITQSMPGVNDSTGGLVGGIAGLDVNRRGITRERTLLSSINTVQVATRIPGGEKGVPVSVFAKNQHRNLVNTGNREVEPAHERDAGEFMEMGGRGDQPLYSADDHNSIYPVADIASKKN</sequence>
<dbReference type="PROSITE" id="PS50011">
    <property type="entry name" value="PROTEIN_KINASE_DOM"/>
    <property type="match status" value="1"/>
</dbReference>
<dbReference type="InterPro" id="IPR000719">
    <property type="entry name" value="Prot_kinase_dom"/>
</dbReference>
<dbReference type="RefSeq" id="XP_016644176.1">
    <property type="nucleotide sequence ID" value="XM_016786170.1"/>
</dbReference>
<evidence type="ECO:0000256" key="1">
    <source>
        <dbReference type="ARBA" id="ARBA00005575"/>
    </source>
</evidence>
<dbReference type="PROSITE" id="PS00108">
    <property type="entry name" value="PROTEIN_KINASE_ST"/>
    <property type="match status" value="1"/>
</dbReference>
<dbReference type="HOGENOM" id="CLU_000288_171_0_1"/>
<dbReference type="SMART" id="SM00220">
    <property type="entry name" value="S_TKc"/>
    <property type="match status" value="1"/>
</dbReference>
<accession>A0A084GAL5</accession>
<dbReference type="Gene3D" id="1.10.510.10">
    <property type="entry name" value="Transferase(Phosphotransferase) domain 1"/>
    <property type="match status" value="1"/>
</dbReference>
<dbReference type="SMART" id="SM00240">
    <property type="entry name" value="FHA"/>
    <property type="match status" value="1"/>
</dbReference>
<dbReference type="InterPro" id="IPR008984">
    <property type="entry name" value="SMAD_FHA_dom_sf"/>
</dbReference>
<proteinExistence type="inferred from homology"/>
<keyword evidence="3 4" id="KW-0067">ATP-binding</keyword>
<dbReference type="FunFam" id="1.10.510.10:FF:001380">
    <property type="entry name" value="Checkpoint kinase 2-like protein"/>
    <property type="match status" value="1"/>
</dbReference>
<feature type="domain" description="Protein kinase" evidence="7">
    <location>
        <begin position="287"/>
        <end position="552"/>
    </location>
</feature>
<feature type="region of interest" description="Disordered" evidence="5">
    <location>
        <begin position="1"/>
        <end position="115"/>
    </location>
</feature>
<dbReference type="AlphaFoldDB" id="A0A084GAL5"/>